<dbReference type="PRINTS" id="PR00452">
    <property type="entry name" value="SH3DOMAIN"/>
</dbReference>
<dbReference type="PANTHER" id="PTHR14167:SF48">
    <property type="entry name" value="SH3 DOMAIN-CONTAINING PROTEIN 19"/>
    <property type="match status" value="1"/>
</dbReference>
<feature type="domain" description="SH3" evidence="4">
    <location>
        <begin position="409"/>
        <end position="467"/>
    </location>
</feature>
<dbReference type="PRINTS" id="PR00499">
    <property type="entry name" value="P67PHOX"/>
</dbReference>
<dbReference type="PROSITE" id="PS50002">
    <property type="entry name" value="SH3"/>
    <property type="match status" value="5"/>
</dbReference>
<sequence length="787" mass="85857">MDSMSTERSQNSIVSRIKVFESQGTNDTSGLLKKPEIAPRSFAPRPVTAKKPVVAPKPGVSRISGDWDTWTESKSTPSKELQPQPEVVGSSVVTKPELPKKPKPGLVKSSSSDFLDARSGSENSDGQKKFPVPAPRPLVPKKSRYAENPALSLASLKPIAAPPRASASTQEKVFKSLGELSPAANSSAPALQSKLDVEGDLISFDDDVLPLSPACVVKDSISSEVAADPFQFLAKSEPAKEQTAQPALARKPTVIRIPAKPGKPLNEIPHSPPPLPAEKPIGNTSDTTVGKPNSTDLVKKVVSNGLINMRISLMVCPMFRPVDGKIVPARPPPPKGAPGRPPPPKLSAAKTSSQKDALSRSTSNIALDKKPSKFRLGPKRAKSQFFRNPDPALPPRPKPGHPLYNKYMLPVPHGAAKEDCLPRNPRELSCKHGDILLLEQSNSNYLECQKGEETGRVPLSHRKIITPVAEYLKIPSMIYKLFAFICCCQDSNRPPKGSDTSAPHAVVLHDFPAEHADDLDLHSGEIVCLLEKIDTEWYRGKCGNRTGIFPASFVKVVIDVPEEGNRKKIPCSPQCIKGPRCVARFEYIGDQKDELSFSEGETIALKEYVNEEWAKGELRGASGIFPLNFVEIIEDLPGTGTGAALKNKVEVSSSLPQTNRHSAEWCEALHDFTAETKDDLSFKKGDYIQILEQVDSEWYRGRLNEKEGIFPAVFVQICSELSQSVGAKKGKARALYDFHGENEDELSFKAGDTITELESVDEDWMSGEMQGKSGIFPKNFVQILKTP</sequence>
<feature type="non-terminal residue" evidence="5">
    <location>
        <position position="787"/>
    </location>
</feature>
<dbReference type="InterPro" id="IPR001452">
    <property type="entry name" value="SH3_domain"/>
</dbReference>
<feature type="compositionally biased region" description="Polar residues" evidence="3">
    <location>
        <begin position="349"/>
        <end position="365"/>
    </location>
</feature>
<evidence type="ECO:0000259" key="4">
    <source>
        <dbReference type="PROSITE" id="PS50002"/>
    </source>
</evidence>
<name>A0A7L0HXP8_AREIN</name>
<feature type="domain" description="SH3" evidence="4">
    <location>
        <begin position="727"/>
        <end position="786"/>
    </location>
</feature>
<dbReference type="CDD" id="cd11818">
    <property type="entry name" value="SH3_Eve1_5"/>
    <property type="match status" value="1"/>
</dbReference>
<dbReference type="InterPro" id="IPR036028">
    <property type="entry name" value="SH3-like_dom_sf"/>
</dbReference>
<dbReference type="InterPro" id="IPR050384">
    <property type="entry name" value="Endophilin_SH3RF"/>
</dbReference>
<dbReference type="Pfam" id="PF07653">
    <property type="entry name" value="SH3_2"/>
    <property type="match status" value="1"/>
</dbReference>
<dbReference type="InterPro" id="IPR035835">
    <property type="entry name" value="Eve1_SH3_3"/>
</dbReference>
<dbReference type="AlphaFoldDB" id="A0A7L0HXP8"/>
<feature type="compositionally biased region" description="Polar residues" evidence="3">
    <location>
        <begin position="282"/>
        <end position="292"/>
    </location>
</feature>
<dbReference type="SMART" id="SM00326">
    <property type="entry name" value="SH3"/>
    <property type="match status" value="5"/>
</dbReference>
<dbReference type="EMBL" id="VXAK01016625">
    <property type="protein sequence ID" value="NXK23933.1"/>
    <property type="molecule type" value="Genomic_DNA"/>
</dbReference>
<evidence type="ECO:0000256" key="2">
    <source>
        <dbReference type="PROSITE-ProRule" id="PRU00192"/>
    </source>
</evidence>
<evidence type="ECO:0000313" key="5">
    <source>
        <dbReference type="EMBL" id="NXK23933.1"/>
    </source>
</evidence>
<gene>
    <name evidence="5" type="primary">Sh3d19</name>
    <name evidence="5" type="ORF">AREINT_R10647</name>
</gene>
<protein>
    <submittedName>
        <fullName evidence="5">SH319 protein</fullName>
    </submittedName>
</protein>
<dbReference type="Proteomes" id="UP000541811">
    <property type="component" value="Unassembled WGS sequence"/>
</dbReference>
<dbReference type="Gene3D" id="2.30.30.40">
    <property type="entry name" value="SH3 Domains"/>
    <property type="match status" value="4"/>
</dbReference>
<dbReference type="CDD" id="cd11815">
    <property type="entry name" value="SH3_Eve1_2"/>
    <property type="match status" value="1"/>
</dbReference>
<organism evidence="5 6">
    <name type="scientific">Arenaria interpres</name>
    <name type="common">Ruddy turnstone</name>
    <name type="synonym">Tringa interpres</name>
    <dbReference type="NCBI Taxonomy" id="54971"/>
    <lineage>
        <taxon>Eukaryota</taxon>
        <taxon>Metazoa</taxon>
        <taxon>Chordata</taxon>
        <taxon>Craniata</taxon>
        <taxon>Vertebrata</taxon>
        <taxon>Euteleostomi</taxon>
        <taxon>Archelosauria</taxon>
        <taxon>Archosauria</taxon>
        <taxon>Dinosauria</taxon>
        <taxon>Saurischia</taxon>
        <taxon>Theropoda</taxon>
        <taxon>Coelurosauria</taxon>
        <taxon>Aves</taxon>
        <taxon>Neognathae</taxon>
        <taxon>Neoaves</taxon>
        <taxon>Charadriiformes</taxon>
        <taxon>Scolopacidae</taxon>
        <taxon>Arenaria</taxon>
    </lineage>
</organism>
<feature type="compositionally biased region" description="Pro residues" evidence="3">
    <location>
        <begin position="329"/>
        <end position="345"/>
    </location>
</feature>
<feature type="compositionally biased region" description="Basic residues" evidence="3">
    <location>
        <begin position="372"/>
        <end position="382"/>
    </location>
</feature>
<dbReference type="FunFam" id="2.30.30.40:FF:000072">
    <property type="entry name" value="Unconventional Myosin IB"/>
    <property type="match status" value="2"/>
</dbReference>
<evidence type="ECO:0000256" key="3">
    <source>
        <dbReference type="SAM" id="MobiDB-lite"/>
    </source>
</evidence>
<dbReference type="Pfam" id="PF00018">
    <property type="entry name" value="SH3_1"/>
    <property type="match status" value="3"/>
</dbReference>
<evidence type="ECO:0000256" key="1">
    <source>
        <dbReference type="ARBA" id="ARBA00022443"/>
    </source>
</evidence>
<feature type="region of interest" description="Disordered" evidence="3">
    <location>
        <begin position="326"/>
        <end position="400"/>
    </location>
</feature>
<feature type="region of interest" description="Disordered" evidence="3">
    <location>
        <begin position="21"/>
        <end position="145"/>
    </location>
</feature>
<dbReference type="CDD" id="cd11816">
    <property type="entry name" value="SH3_Eve1_3"/>
    <property type="match status" value="1"/>
</dbReference>
<dbReference type="Pfam" id="PF14604">
    <property type="entry name" value="SH3_9"/>
    <property type="match status" value="1"/>
</dbReference>
<feature type="domain" description="SH3" evidence="4">
    <location>
        <begin position="576"/>
        <end position="635"/>
    </location>
</feature>
<dbReference type="SUPFAM" id="SSF50044">
    <property type="entry name" value="SH3-domain"/>
    <property type="match status" value="5"/>
</dbReference>
<keyword evidence="6" id="KW-1185">Reference proteome</keyword>
<comment type="caution">
    <text evidence="5">The sequence shown here is derived from an EMBL/GenBank/DDBJ whole genome shotgun (WGS) entry which is preliminary data.</text>
</comment>
<dbReference type="PANTHER" id="PTHR14167">
    <property type="entry name" value="SH3 DOMAIN-CONTAINING"/>
    <property type="match status" value="1"/>
</dbReference>
<evidence type="ECO:0000313" key="6">
    <source>
        <dbReference type="Proteomes" id="UP000541811"/>
    </source>
</evidence>
<feature type="non-terminal residue" evidence="5">
    <location>
        <position position="1"/>
    </location>
</feature>
<proteinExistence type="predicted"/>
<accession>A0A7L0HXP8</accession>
<reference evidence="5 6" key="1">
    <citation type="submission" date="2019-09" db="EMBL/GenBank/DDBJ databases">
        <title>Bird 10,000 Genomes (B10K) Project - Family phase.</title>
        <authorList>
            <person name="Zhang G."/>
        </authorList>
    </citation>
    <scope>NUCLEOTIDE SEQUENCE [LARGE SCALE GENOMIC DNA]</scope>
    <source>
        <strain evidence="5">B10K-DU-005-73</strain>
        <tissue evidence="5">Liver</tissue>
    </source>
</reference>
<feature type="domain" description="SH3" evidence="4">
    <location>
        <begin position="661"/>
        <end position="720"/>
    </location>
</feature>
<feature type="region of interest" description="Disordered" evidence="3">
    <location>
        <begin position="259"/>
        <end position="292"/>
    </location>
</feature>
<dbReference type="CDD" id="cd11817">
    <property type="entry name" value="SH3_Eve1_4"/>
    <property type="match status" value="1"/>
</dbReference>
<keyword evidence="1 2" id="KW-0728">SH3 domain</keyword>
<feature type="compositionally biased region" description="Polar residues" evidence="3">
    <location>
        <begin position="70"/>
        <end position="81"/>
    </location>
</feature>
<feature type="domain" description="SH3" evidence="4">
    <location>
        <begin position="500"/>
        <end position="559"/>
    </location>
</feature>